<keyword evidence="3" id="KW-0547">Nucleotide-binding</keyword>
<feature type="domain" description="Fido" evidence="8">
    <location>
        <begin position="42"/>
        <end position="168"/>
    </location>
</feature>
<keyword evidence="2" id="KW-0548">Nucleotidyltransferase</keyword>
<evidence type="ECO:0000259" key="8">
    <source>
        <dbReference type="PROSITE" id="PS51459"/>
    </source>
</evidence>
<dbReference type="AlphaFoldDB" id="A0A1X1IDA9"/>
<dbReference type="PANTHER" id="PTHR39560">
    <property type="entry name" value="PROTEIN ADENYLYLTRANSFERASE FIC-RELATED"/>
    <property type="match status" value="1"/>
</dbReference>
<evidence type="ECO:0000256" key="2">
    <source>
        <dbReference type="ARBA" id="ARBA00022695"/>
    </source>
</evidence>
<dbReference type="Gene3D" id="1.10.3290.10">
    <property type="entry name" value="Fido-like domain"/>
    <property type="match status" value="1"/>
</dbReference>
<keyword evidence="10" id="KW-1185">Reference proteome</keyword>
<accession>A0A1X1IDA9</accession>
<dbReference type="GO" id="GO:0005524">
    <property type="term" value="F:ATP binding"/>
    <property type="evidence" value="ECO:0007669"/>
    <property type="project" value="UniProtKB-KW"/>
</dbReference>
<dbReference type="GO" id="GO:0070733">
    <property type="term" value="F:AMPylase activity"/>
    <property type="evidence" value="ECO:0007669"/>
    <property type="project" value="UniProtKB-EC"/>
</dbReference>
<keyword evidence="4" id="KW-0067">ATP-binding</keyword>
<protein>
    <recommendedName>
        <fullName evidence="5">protein adenylyltransferase</fullName>
        <ecNumber evidence="5">2.7.7.108</ecNumber>
    </recommendedName>
</protein>
<dbReference type="SUPFAM" id="SSF140931">
    <property type="entry name" value="Fic-like"/>
    <property type="match status" value="1"/>
</dbReference>
<dbReference type="Pfam" id="PF02661">
    <property type="entry name" value="Fic"/>
    <property type="match status" value="1"/>
</dbReference>
<comment type="catalytic activity">
    <reaction evidence="7">
        <text>L-tyrosyl-[protein] + ATP = O-(5'-adenylyl)-L-tyrosyl-[protein] + diphosphate</text>
        <dbReference type="Rhea" id="RHEA:54288"/>
        <dbReference type="Rhea" id="RHEA-COMP:10136"/>
        <dbReference type="Rhea" id="RHEA-COMP:13846"/>
        <dbReference type="ChEBI" id="CHEBI:30616"/>
        <dbReference type="ChEBI" id="CHEBI:33019"/>
        <dbReference type="ChEBI" id="CHEBI:46858"/>
        <dbReference type="ChEBI" id="CHEBI:83624"/>
        <dbReference type="EC" id="2.7.7.108"/>
    </reaction>
</comment>
<comment type="catalytic activity">
    <reaction evidence="6">
        <text>L-threonyl-[protein] + ATP = 3-O-(5'-adenylyl)-L-threonyl-[protein] + diphosphate</text>
        <dbReference type="Rhea" id="RHEA:54292"/>
        <dbReference type="Rhea" id="RHEA-COMP:11060"/>
        <dbReference type="Rhea" id="RHEA-COMP:13847"/>
        <dbReference type="ChEBI" id="CHEBI:30013"/>
        <dbReference type="ChEBI" id="CHEBI:30616"/>
        <dbReference type="ChEBI" id="CHEBI:33019"/>
        <dbReference type="ChEBI" id="CHEBI:138113"/>
        <dbReference type="EC" id="2.7.7.108"/>
    </reaction>
</comment>
<gene>
    <name evidence="9" type="ORF">B7712_07520</name>
</gene>
<dbReference type="EC" id="2.7.7.108" evidence="5"/>
<evidence type="ECO:0000256" key="7">
    <source>
        <dbReference type="ARBA" id="ARBA00048696"/>
    </source>
</evidence>
<reference evidence="9 10" key="1">
    <citation type="journal article" date="2016" name="Eur. J. Clin. Microbiol. Infect. Dis.">
        <title>Whole genome sequencing as a tool for phylogenetic analysis of clinical strains of Mitis group streptococci.</title>
        <authorList>
            <person name="Rasmussen L.H."/>
            <person name="Dargis R."/>
            <person name="Hojholt K."/>
            <person name="Christensen J.J."/>
            <person name="Skovgaard O."/>
            <person name="Justesen U.S."/>
            <person name="Rosenvinge F.S."/>
            <person name="Moser C."/>
            <person name="Lukjancenko O."/>
            <person name="Rasmussen S."/>
            <person name="Nielsen X.C."/>
        </authorList>
    </citation>
    <scope>NUCLEOTIDE SEQUENCE [LARGE SCALE GENOMIC DNA]</scope>
    <source>
        <strain evidence="9 10">B_007274_11</strain>
    </source>
</reference>
<dbReference type="PANTHER" id="PTHR39560:SF1">
    <property type="entry name" value="PROTEIN ADENYLYLTRANSFERASE FIC-RELATED"/>
    <property type="match status" value="1"/>
</dbReference>
<evidence type="ECO:0000256" key="3">
    <source>
        <dbReference type="ARBA" id="ARBA00022741"/>
    </source>
</evidence>
<evidence type="ECO:0000256" key="4">
    <source>
        <dbReference type="ARBA" id="ARBA00022840"/>
    </source>
</evidence>
<dbReference type="RefSeq" id="WP_084849865.1">
    <property type="nucleotide sequence ID" value="NZ_NCUI01000024.1"/>
</dbReference>
<dbReference type="PROSITE" id="PS51459">
    <property type="entry name" value="FIDO"/>
    <property type="match status" value="1"/>
</dbReference>
<dbReference type="NCBIfam" id="NF046029">
    <property type="entry name" value="ProtAdlyltaseNmFic"/>
    <property type="match status" value="1"/>
</dbReference>
<evidence type="ECO:0000313" key="9">
    <source>
        <dbReference type="EMBL" id="ORO71174.1"/>
    </source>
</evidence>
<dbReference type="EMBL" id="NCUT01000029">
    <property type="protein sequence ID" value="ORO71174.1"/>
    <property type="molecule type" value="Genomic_DNA"/>
</dbReference>
<evidence type="ECO:0000256" key="5">
    <source>
        <dbReference type="ARBA" id="ARBA00034531"/>
    </source>
</evidence>
<dbReference type="GO" id="GO:0051302">
    <property type="term" value="P:regulation of cell division"/>
    <property type="evidence" value="ECO:0007669"/>
    <property type="project" value="TreeGrafter"/>
</dbReference>
<comment type="caution">
    <text evidence="9">The sequence shown here is derived from an EMBL/GenBank/DDBJ whole genome shotgun (WGS) entry which is preliminary data.</text>
</comment>
<name>A0A1X1IDA9_STROR</name>
<dbReference type="InterPro" id="IPR036597">
    <property type="entry name" value="Fido-like_dom_sf"/>
</dbReference>
<dbReference type="Proteomes" id="UP000193160">
    <property type="component" value="Unassembled WGS sequence"/>
</dbReference>
<sequence length="200" mass="23175">MTLDNKLGLMDSLELAKMEEKISKTRAKELFEKQLLDDKAAGTYATLAVIHGFLFEEIYDFAGQIWTVNLAKGNVRFEPVMYLAASLENIDRMPRQTFEQIVEQYLELNIAHPFREGNGRSMRLWLDHLLKAELGQVVDWSHVDKEDYLLATKRRAVSTGELKFLLLNNLTDDLTQARFFKGVDASYYYEGYNLHQTEEL</sequence>
<organism evidence="9 10">
    <name type="scientific">Streptococcus oralis subsp. oralis</name>
    <dbReference type="NCBI Taxonomy" id="1891914"/>
    <lineage>
        <taxon>Bacteria</taxon>
        <taxon>Bacillati</taxon>
        <taxon>Bacillota</taxon>
        <taxon>Bacilli</taxon>
        <taxon>Lactobacillales</taxon>
        <taxon>Streptococcaceae</taxon>
        <taxon>Streptococcus</taxon>
    </lineage>
</organism>
<evidence type="ECO:0000313" key="10">
    <source>
        <dbReference type="Proteomes" id="UP000193160"/>
    </source>
</evidence>
<dbReference type="InterPro" id="IPR003812">
    <property type="entry name" value="Fido"/>
</dbReference>
<proteinExistence type="predicted"/>
<keyword evidence="1" id="KW-0808">Transferase</keyword>
<evidence type="ECO:0000256" key="1">
    <source>
        <dbReference type="ARBA" id="ARBA00022679"/>
    </source>
</evidence>
<evidence type="ECO:0000256" key="6">
    <source>
        <dbReference type="ARBA" id="ARBA00047939"/>
    </source>
</evidence>